<name>A0A2N1EF60_PSEFL</name>
<dbReference type="EMBL" id="NVXX01000002">
    <property type="protein sequence ID" value="PKH27157.1"/>
    <property type="molecule type" value="Genomic_DNA"/>
</dbReference>
<protein>
    <submittedName>
        <fullName evidence="3">Thioesterase</fullName>
    </submittedName>
</protein>
<dbReference type="SUPFAM" id="SSF53474">
    <property type="entry name" value="alpha/beta-Hydrolases"/>
    <property type="match status" value="1"/>
</dbReference>
<evidence type="ECO:0000256" key="1">
    <source>
        <dbReference type="ARBA" id="ARBA00007169"/>
    </source>
</evidence>
<dbReference type="Proteomes" id="UP000233564">
    <property type="component" value="Unassembled WGS sequence"/>
</dbReference>
<dbReference type="Pfam" id="PF00975">
    <property type="entry name" value="Thioesterase"/>
    <property type="match status" value="1"/>
</dbReference>
<organism evidence="3 4">
    <name type="scientific">Pseudomonas fluorescens</name>
    <dbReference type="NCBI Taxonomy" id="294"/>
    <lineage>
        <taxon>Bacteria</taxon>
        <taxon>Pseudomonadati</taxon>
        <taxon>Pseudomonadota</taxon>
        <taxon>Gammaproteobacteria</taxon>
        <taxon>Pseudomonadales</taxon>
        <taxon>Pseudomonadaceae</taxon>
        <taxon>Pseudomonas</taxon>
    </lineage>
</organism>
<dbReference type="PANTHER" id="PTHR11487">
    <property type="entry name" value="THIOESTERASE"/>
    <property type="match status" value="1"/>
</dbReference>
<sequence length="243" mass="25779">MSKVPLLCFPFAGAGPSVFQPWKALAGERFEVLPVTLPGRERRFVEPAYRSVKAAIEGSLAQVLELLAGRSEVVIFGHSMGAVLAFEMARKLCAVTSVKVVHLVVSGSPGPLCPREAKATGLSDDMFLAQVASFAGYNHPALSNPDMRAMLLPSLRADVELHEGYLPESDQPLPVPVLSIRGVEDDLVTRDQAAQWASATSVGFTALEVEGGHMYLSENPEAVLQAIHTVLAGVTPEAAHAAG</sequence>
<comment type="caution">
    <text evidence="3">The sequence shown here is derived from an EMBL/GenBank/DDBJ whole genome shotgun (WGS) entry which is preliminary data.</text>
</comment>
<comment type="similarity">
    <text evidence="1">Belongs to the thioesterase family.</text>
</comment>
<dbReference type="RefSeq" id="WP_065949751.1">
    <property type="nucleotide sequence ID" value="NZ_JACYMZ010000004.1"/>
</dbReference>
<dbReference type="InterPro" id="IPR029058">
    <property type="entry name" value="AB_hydrolase_fold"/>
</dbReference>
<dbReference type="InterPro" id="IPR001031">
    <property type="entry name" value="Thioesterase"/>
</dbReference>
<gene>
    <name evidence="3" type="ORF">CIB54_02365</name>
</gene>
<evidence type="ECO:0000259" key="2">
    <source>
        <dbReference type="Pfam" id="PF00975"/>
    </source>
</evidence>
<evidence type="ECO:0000313" key="3">
    <source>
        <dbReference type="EMBL" id="PKH27157.1"/>
    </source>
</evidence>
<reference evidence="3 4" key="1">
    <citation type="submission" date="2017-08" db="EMBL/GenBank/DDBJ databases">
        <authorList>
            <person name="de Groot N.N."/>
        </authorList>
    </citation>
    <scope>NUCLEOTIDE SEQUENCE [LARGE SCALE GENOMIC DNA]</scope>
    <source>
        <strain evidence="3 4">PfR 37</strain>
    </source>
</reference>
<accession>A0A2N1EF60</accession>
<dbReference type="PANTHER" id="PTHR11487:SF0">
    <property type="entry name" value="S-ACYL FATTY ACID SYNTHASE THIOESTERASE, MEDIUM CHAIN"/>
    <property type="match status" value="1"/>
</dbReference>
<evidence type="ECO:0000313" key="4">
    <source>
        <dbReference type="Proteomes" id="UP000233564"/>
    </source>
</evidence>
<dbReference type="AlphaFoldDB" id="A0A2N1EF60"/>
<feature type="domain" description="Thioesterase" evidence="2">
    <location>
        <begin position="5"/>
        <end position="229"/>
    </location>
</feature>
<dbReference type="GO" id="GO:0008610">
    <property type="term" value="P:lipid biosynthetic process"/>
    <property type="evidence" value="ECO:0007669"/>
    <property type="project" value="TreeGrafter"/>
</dbReference>
<proteinExistence type="inferred from homology"/>
<dbReference type="Gene3D" id="3.40.50.1820">
    <property type="entry name" value="alpha/beta hydrolase"/>
    <property type="match status" value="1"/>
</dbReference>
<dbReference type="InterPro" id="IPR012223">
    <property type="entry name" value="TEII"/>
</dbReference>